<reference evidence="1 2" key="1">
    <citation type="journal article" date="2012" name="PLoS Pathog.">
        <title>Diverse lifestyles and strategies of plant pathogenesis encoded in the genomes of eighteen Dothideomycetes fungi.</title>
        <authorList>
            <person name="Ohm R.A."/>
            <person name="Feau N."/>
            <person name="Henrissat B."/>
            <person name="Schoch C.L."/>
            <person name="Horwitz B.A."/>
            <person name="Barry K.W."/>
            <person name="Condon B.J."/>
            <person name="Copeland A.C."/>
            <person name="Dhillon B."/>
            <person name="Glaser F."/>
            <person name="Hesse C.N."/>
            <person name="Kosti I."/>
            <person name="LaButti K."/>
            <person name="Lindquist E.A."/>
            <person name="Lucas S."/>
            <person name="Salamov A.A."/>
            <person name="Bradshaw R.E."/>
            <person name="Ciuffetti L."/>
            <person name="Hamelin R.C."/>
            <person name="Kema G.H.J."/>
            <person name="Lawrence C."/>
            <person name="Scott J.A."/>
            <person name="Spatafora J.W."/>
            <person name="Turgeon B.G."/>
            <person name="de Wit P.J.G.M."/>
            <person name="Zhong S."/>
            <person name="Goodwin S.B."/>
            <person name="Grigoriev I.V."/>
        </authorList>
    </citation>
    <scope>NUCLEOTIDE SEQUENCE [LARGE SCALE GENOMIC DNA]</scope>
    <source>
        <strain evidence="2">ND90Pr / ATCC 201652</strain>
    </source>
</reference>
<name>M2S8A9_COCSN</name>
<evidence type="ECO:0000313" key="1">
    <source>
        <dbReference type="EMBL" id="EMD63573.1"/>
    </source>
</evidence>
<protein>
    <submittedName>
        <fullName evidence="1">Uncharacterized protein</fullName>
    </submittedName>
</protein>
<dbReference type="AlphaFoldDB" id="M2S8A9"/>
<dbReference type="HOGENOM" id="CLU_2291476_0_0_1"/>
<dbReference type="RefSeq" id="XP_007700652.1">
    <property type="nucleotide sequence ID" value="XM_007702462.1"/>
</dbReference>
<accession>M2S8A9</accession>
<dbReference type="EMBL" id="KB445644">
    <property type="protein sequence ID" value="EMD63573.1"/>
    <property type="molecule type" value="Genomic_DNA"/>
</dbReference>
<keyword evidence="2" id="KW-1185">Reference proteome</keyword>
<gene>
    <name evidence="1" type="ORF">COCSADRAFT_329320</name>
</gene>
<dbReference type="Proteomes" id="UP000016934">
    <property type="component" value="Unassembled WGS sequence"/>
</dbReference>
<dbReference type="GeneID" id="19136964"/>
<dbReference type="KEGG" id="bsc:COCSADRAFT_329320"/>
<sequence length="101" mass="10875">MVAVQTLSNHACTVSCELRLQLFTSNLSGFVVKQDTQTKQFALRIHLLLAIGELLLSGFNGYVAARMAWFGGGCQGDPLAAGMAGIGRKRERAVAFNSIRC</sequence>
<evidence type="ECO:0000313" key="2">
    <source>
        <dbReference type="Proteomes" id="UP000016934"/>
    </source>
</evidence>
<reference evidence="2" key="2">
    <citation type="journal article" date="2013" name="PLoS Genet.">
        <title>Comparative genome structure, secondary metabolite, and effector coding capacity across Cochliobolus pathogens.</title>
        <authorList>
            <person name="Condon B.J."/>
            <person name="Leng Y."/>
            <person name="Wu D."/>
            <person name="Bushley K.E."/>
            <person name="Ohm R.A."/>
            <person name="Otillar R."/>
            <person name="Martin J."/>
            <person name="Schackwitz W."/>
            <person name="Grimwood J."/>
            <person name="MohdZainudin N."/>
            <person name="Xue C."/>
            <person name="Wang R."/>
            <person name="Manning V.A."/>
            <person name="Dhillon B."/>
            <person name="Tu Z.J."/>
            <person name="Steffenson B.J."/>
            <person name="Salamov A."/>
            <person name="Sun H."/>
            <person name="Lowry S."/>
            <person name="LaButti K."/>
            <person name="Han J."/>
            <person name="Copeland A."/>
            <person name="Lindquist E."/>
            <person name="Barry K."/>
            <person name="Schmutz J."/>
            <person name="Baker S.E."/>
            <person name="Ciuffetti L.M."/>
            <person name="Grigoriev I.V."/>
            <person name="Zhong S."/>
            <person name="Turgeon B.G."/>
        </authorList>
    </citation>
    <scope>NUCLEOTIDE SEQUENCE [LARGE SCALE GENOMIC DNA]</scope>
    <source>
        <strain evidence="2">ND90Pr / ATCC 201652</strain>
    </source>
</reference>
<proteinExistence type="predicted"/>
<organism evidence="1 2">
    <name type="scientific">Cochliobolus sativus (strain ND90Pr / ATCC 201652)</name>
    <name type="common">Common root rot and spot blotch fungus</name>
    <name type="synonym">Bipolaris sorokiniana</name>
    <dbReference type="NCBI Taxonomy" id="665912"/>
    <lineage>
        <taxon>Eukaryota</taxon>
        <taxon>Fungi</taxon>
        <taxon>Dikarya</taxon>
        <taxon>Ascomycota</taxon>
        <taxon>Pezizomycotina</taxon>
        <taxon>Dothideomycetes</taxon>
        <taxon>Pleosporomycetidae</taxon>
        <taxon>Pleosporales</taxon>
        <taxon>Pleosporineae</taxon>
        <taxon>Pleosporaceae</taxon>
        <taxon>Bipolaris</taxon>
    </lineage>
</organism>